<evidence type="ECO:0000313" key="3">
    <source>
        <dbReference type="Proteomes" id="UP000190774"/>
    </source>
</evidence>
<feature type="transmembrane region" description="Helical" evidence="1">
    <location>
        <begin position="28"/>
        <end position="46"/>
    </location>
</feature>
<dbReference type="RefSeq" id="WP_078814666.1">
    <property type="nucleotide sequence ID" value="NZ_FUYE01000012.1"/>
</dbReference>
<keyword evidence="1" id="KW-1133">Transmembrane helix</keyword>
<name>A0A1T4YKP9_9BACT</name>
<dbReference type="OrthoDB" id="200083at2"/>
<gene>
    <name evidence="2" type="ORF">SAMN02745166_03475</name>
</gene>
<organism evidence="2 3">
    <name type="scientific">Prosthecobacter debontii</name>
    <dbReference type="NCBI Taxonomy" id="48467"/>
    <lineage>
        <taxon>Bacteria</taxon>
        <taxon>Pseudomonadati</taxon>
        <taxon>Verrucomicrobiota</taxon>
        <taxon>Verrucomicrobiia</taxon>
        <taxon>Verrucomicrobiales</taxon>
        <taxon>Verrucomicrobiaceae</taxon>
        <taxon>Prosthecobacter</taxon>
    </lineage>
</organism>
<sequence length="133" mass="15443">MKKKRPFKSGADPKVETKSFAFTWRERLLIVGLILAGFVVPAYWMHSRYISLQAKSIQKTVQEWQHLYNLNEIQVKYIQDIELQFHGSGSPFSGRPYRTPSDIDLHYQEIAELMTAENGQRFMQAMSGNNGHH</sequence>
<protein>
    <submittedName>
        <fullName evidence="2">Uncharacterized protein</fullName>
    </submittedName>
</protein>
<dbReference type="STRING" id="48467.SAMN02745166_03475"/>
<keyword evidence="3" id="KW-1185">Reference proteome</keyword>
<reference evidence="3" key="1">
    <citation type="submission" date="2017-02" db="EMBL/GenBank/DDBJ databases">
        <authorList>
            <person name="Varghese N."/>
            <person name="Submissions S."/>
        </authorList>
    </citation>
    <scope>NUCLEOTIDE SEQUENCE [LARGE SCALE GENOMIC DNA]</scope>
    <source>
        <strain evidence="3">ATCC 700200</strain>
    </source>
</reference>
<dbReference type="AlphaFoldDB" id="A0A1T4YKP9"/>
<keyword evidence="1" id="KW-0472">Membrane</keyword>
<evidence type="ECO:0000313" key="2">
    <source>
        <dbReference type="EMBL" id="SKB01831.1"/>
    </source>
</evidence>
<evidence type="ECO:0000256" key="1">
    <source>
        <dbReference type="SAM" id="Phobius"/>
    </source>
</evidence>
<dbReference type="EMBL" id="FUYE01000012">
    <property type="protein sequence ID" value="SKB01831.1"/>
    <property type="molecule type" value="Genomic_DNA"/>
</dbReference>
<keyword evidence="1" id="KW-0812">Transmembrane</keyword>
<accession>A0A1T4YKP9</accession>
<dbReference type="Proteomes" id="UP000190774">
    <property type="component" value="Unassembled WGS sequence"/>
</dbReference>
<proteinExistence type="predicted"/>